<evidence type="ECO:0000313" key="3">
    <source>
        <dbReference type="Proteomes" id="UP000000759"/>
    </source>
</evidence>
<feature type="region of interest" description="Disordered" evidence="1">
    <location>
        <begin position="243"/>
        <end position="263"/>
    </location>
</feature>
<gene>
    <name evidence="2" type="ORF">PHATRDRAFT_37452</name>
</gene>
<accession>B7G3U9</accession>
<reference evidence="3" key="2">
    <citation type="submission" date="2008-08" db="EMBL/GenBank/DDBJ databases">
        <authorList>
            <consortium name="Diatom Consortium"/>
            <person name="Grigoriev I."/>
            <person name="Grimwood J."/>
            <person name="Kuo A."/>
            <person name="Otillar R.P."/>
            <person name="Salamov A."/>
            <person name="Detter J.C."/>
            <person name="Lindquist E."/>
            <person name="Shapiro H."/>
            <person name="Lucas S."/>
            <person name="Glavina del Rio T."/>
            <person name="Pitluck S."/>
            <person name="Rokhsar D."/>
            <person name="Bowler C."/>
        </authorList>
    </citation>
    <scope>GENOME REANNOTATION</scope>
    <source>
        <strain evidence="3">CCAP 1055/1</strain>
    </source>
</reference>
<sequence>METQKETTPCGRVRNPVELVPSVGPPYPPLGRHALDPKFEPVVRGSNTHHPSGGTSKRARHALLWFESKTPSTGTNRMGFRSRSFGGGKGLWIRPRRHRIGPPPPHDTQTSKPHPTVGWDDFRGRPVYPSSTTVSSSSSSVVTDTTRRDSSDPVRLPVTTSRRRRSRSAYGNRSTCGGGGGHEDTSPPPKRVRRDSQSTSTLGTSPVETTNTQRAPHTTAAVGARPLADVAKVRGRLIATTKTTTATTKTATGGLPNTPGPRATVQQTSSTTLLEHAAQHFRTLDASRLLLRNAAWQTPPRGVIQRTRRRLDGNDPVLQREYQHYVQTCADCWTPLSLPLFLQHRHDFMRPRSALFHAFLDEY</sequence>
<dbReference type="EMBL" id="CM000615">
    <property type="protein sequence ID" value="EEC46887.1"/>
    <property type="molecule type" value="Genomic_DNA"/>
</dbReference>
<keyword evidence="3" id="KW-1185">Reference proteome</keyword>
<feature type="compositionally biased region" description="Low complexity" evidence="1">
    <location>
        <begin position="243"/>
        <end position="252"/>
    </location>
</feature>
<protein>
    <submittedName>
        <fullName evidence="2">Uncharacterized protein</fullName>
    </submittedName>
</protein>
<evidence type="ECO:0000313" key="2">
    <source>
        <dbReference type="EMBL" id="EEC46887.1"/>
    </source>
</evidence>
<feature type="compositionally biased region" description="Polar residues" evidence="1">
    <location>
        <begin position="197"/>
        <end position="216"/>
    </location>
</feature>
<dbReference type="GeneID" id="7202367"/>
<reference evidence="2 3" key="1">
    <citation type="journal article" date="2008" name="Nature">
        <title>The Phaeodactylum genome reveals the evolutionary history of diatom genomes.</title>
        <authorList>
            <person name="Bowler C."/>
            <person name="Allen A.E."/>
            <person name="Badger J.H."/>
            <person name="Grimwood J."/>
            <person name="Jabbari K."/>
            <person name="Kuo A."/>
            <person name="Maheswari U."/>
            <person name="Martens C."/>
            <person name="Maumus F."/>
            <person name="Otillar R.P."/>
            <person name="Rayko E."/>
            <person name="Salamov A."/>
            <person name="Vandepoele K."/>
            <person name="Beszteri B."/>
            <person name="Gruber A."/>
            <person name="Heijde M."/>
            <person name="Katinka M."/>
            <person name="Mock T."/>
            <person name="Valentin K."/>
            <person name="Verret F."/>
            <person name="Berges J.A."/>
            <person name="Brownlee C."/>
            <person name="Cadoret J.P."/>
            <person name="Chiovitti A."/>
            <person name="Choi C.J."/>
            <person name="Coesel S."/>
            <person name="De Martino A."/>
            <person name="Detter J.C."/>
            <person name="Durkin C."/>
            <person name="Falciatore A."/>
            <person name="Fournet J."/>
            <person name="Haruta M."/>
            <person name="Huysman M.J."/>
            <person name="Jenkins B.D."/>
            <person name="Jiroutova K."/>
            <person name="Jorgensen R.E."/>
            <person name="Joubert Y."/>
            <person name="Kaplan A."/>
            <person name="Kroger N."/>
            <person name="Kroth P.G."/>
            <person name="La Roche J."/>
            <person name="Lindquist E."/>
            <person name="Lommer M."/>
            <person name="Martin-Jezequel V."/>
            <person name="Lopez P.J."/>
            <person name="Lucas S."/>
            <person name="Mangogna M."/>
            <person name="McGinnis K."/>
            <person name="Medlin L.K."/>
            <person name="Montsant A."/>
            <person name="Oudot-Le Secq M.P."/>
            <person name="Napoli C."/>
            <person name="Obornik M."/>
            <person name="Parker M.S."/>
            <person name="Petit J.L."/>
            <person name="Porcel B.M."/>
            <person name="Poulsen N."/>
            <person name="Robison M."/>
            <person name="Rychlewski L."/>
            <person name="Rynearson T.A."/>
            <person name="Schmutz J."/>
            <person name="Shapiro H."/>
            <person name="Siaut M."/>
            <person name="Stanley M."/>
            <person name="Sussman M.R."/>
            <person name="Taylor A.R."/>
            <person name="Vardi A."/>
            <person name="von Dassow P."/>
            <person name="Vyverman W."/>
            <person name="Willis A."/>
            <person name="Wyrwicz L.S."/>
            <person name="Rokhsar D.S."/>
            <person name="Weissenbach J."/>
            <person name="Armbrust E.V."/>
            <person name="Green B.R."/>
            <person name="Van de Peer Y."/>
            <person name="Grigoriev I.V."/>
        </authorList>
    </citation>
    <scope>NUCLEOTIDE SEQUENCE [LARGE SCALE GENOMIC DNA]</scope>
    <source>
        <strain evidence="2 3">CCAP 1055/1</strain>
    </source>
</reference>
<feature type="region of interest" description="Disordered" evidence="1">
    <location>
        <begin position="1"/>
        <end position="36"/>
    </location>
</feature>
<feature type="compositionally biased region" description="Low complexity" evidence="1">
    <location>
        <begin position="125"/>
        <end position="144"/>
    </location>
</feature>
<proteinExistence type="predicted"/>
<name>B7G3U9_PHATC</name>
<dbReference type="InParanoid" id="B7G3U9"/>
<organism evidence="2 3">
    <name type="scientific">Phaeodactylum tricornutum (strain CCAP 1055/1)</name>
    <dbReference type="NCBI Taxonomy" id="556484"/>
    <lineage>
        <taxon>Eukaryota</taxon>
        <taxon>Sar</taxon>
        <taxon>Stramenopiles</taxon>
        <taxon>Ochrophyta</taxon>
        <taxon>Bacillariophyta</taxon>
        <taxon>Bacillariophyceae</taxon>
        <taxon>Bacillariophycidae</taxon>
        <taxon>Naviculales</taxon>
        <taxon>Phaeodactylaceae</taxon>
        <taxon>Phaeodactylum</taxon>
    </lineage>
</organism>
<evidence type="ECO:0000256" key="1">
    <source>
        <dbReference type="SAM" id="MobiDB-lite"/>
    </source>
</evidence>
<feature type="region of interest" description="Disordered" evidence="1">
    <location>
        <begin position="69"/>
        <end position="224"/>
    </location>
</feature>
<dbReference type="KEGG" id="pti:PHATRDRAFT_37452"/>
<dbReference type="PaxDb" id="2850-Phatr37452"/>
<dbReference type="HOGENOM" id="CLU_763891_0_0_1"/>
<dbReference type="RefSeq" id="XP_002181673.1">
    <property type="nucleotide sequence ID" value="XM_002181637.1"/>
</dbReference>
<dbReference type="AlphaFoldDB" id="B7G3U9"/>
<dbReference type="Proteomes" id="UP000000759">
    <property type="component" value="Chromosome 13"/>
</dbReference>